<dbReference type="Gene3D" id="1.25.40.10">
    <property type="entry name" value="Tetratricopeptide repeat domain"/>
    <property type="match status" value="1"/>
</dbReference>
<sequence length="686" mass="78290">MDDDEVSDYFRSNFLALQKTVTPHDMKRFLSSNNNAERIGFLLGYPLMYDLPVQIAEDGETLKNGRKALQLKDIGNRYFGRGEFLKALETYSNAVLLAPRKDLGVILANRSATLYHLEKYNYGLTDAEEALRMGYPQELLYKIQERRARCLLGLKRHDEAVLAFRSALQALDTAKLTVDKKQKLEADIRVMLAVIDKGNQLAQKTPRIPQQGKISESPKRMPKIDECNRLYPSCSKAIEIRDEGGSIGRHAVATKDIEPGEILAIEGPYCAALLPEYRLTNCYYCFTKIFVPIPTLCETCNYVAYCSISCRNKDSKTHENECMILPSLWISKTSVNCFLALKAIVQRPFDELFRLKGKLEISKGRVQISEQQPYRTDDFETIYGLVTHEDKRTSEDIFHRTYIATWLLRLLKTSRYFPESMKTPDTAKAKPSDGELYIGGLILHNLMIIQFNAHEISELAIPKGNNTLAKAKNKFIGGGLYPTISLFNHSCSPGVISNYEIANNHHWVYRYFIGTTMVVRAIRSIPSGEEVSENYGPIFATSPEAERKRKLRLQYWFDCNCEACTAHWPILEEIDPTILRFKCESGRECGNVLPIRTDTNEFMIRCSKCGKNMNIFKGLKALQDTDVIFKTASRKLEEGKHQEALKFYLEILKLLDENLALPIRDYHLCQQGVRLCMLPFGNVSYI</sequence>
<dbReference type="GO" id="GO:0008270">
    <property type="term" value="F:zinc ion binding"/>
    <property type="evidence" value="ECO:0007669"/>
    <property type="project" value="UniProtKB-KW"/>
</dbReference>
<feature type="domain" description="SET" evidence="12">
    <location>
        <begin position="236"/>
        <end position="536"/>
    </location>
</feature>
<dbReference type="SUPFAM" id="SSF82199">
    <property type="entry name" value="SET domain"/>
    <property type="match status" value="1"/>
</dbReference>
<dbReference type="AlphaFoldDB" id="A0A0N0U786"/>
<keyword evidence="11" id="KW-0802">TPR repeat</keyword>
<keyword evidence="1" id="KW-0489">Methyltransferase</keyword>
<dbReference type="InterPro" id="IPR002893">
    <property type="entry name" value="Znf_MYND"/>
</dbReference>
<evidence type="ECO:0000256" key="9">
    <source>
        <dbReference type="ARBA" id="ARBA00093680"/>
    </source>
</evidence>
<dbReference type="GO" id="GO:0032259">
    <property type="term" value="P:methylation"/>
    <property type="evidence" value="ECO:0007669"/>
    <property type="project" value="UniProtKB-KW"/>
</dbReference>
<comment type="function">
    <text evidence="7">Protein-lysine N-methyltransferase. Monomethylates PRMT5, modulating its transcriptional activity. May also act as a histone methyltransferase. Plays a critical role in cardiac development. Acts as a key epigenetic regulator of gene expression during cardiac development via its dual activities as a methyltransferase and negative regulator of HDAC1.</text>
</comment>
<dbReference type="GO" id="GO:0042826">
    <property type="term" value="F:histone deacetylase binding"/>
    <property type="evidence" value="ECO:0007669"/>
    <property type="project" value="TreeGrafter"/>
</dbReference>
<keyword evidence="3" id="KW-0949">S-adenosyl-L-methionine</keyword>
<protein>
    <recommendedName>
        <fullName evidence="8">Protein-lysine N-methyltransferase SMYD4</fullName>
    </recommendedName>
    <alternativeName>
        <fullName evidence="9">SET and MYND domain-containing protein 4</fullName>
    </alternativeName>
</protein>
<evidence type="ECO:0000256" key="7">
    <source>
        <dbReference type="ARBA" id="ARBA00093423"/>
    </source>
</evidence>
<dbReference type="Pfam" id="PF01753">
    <property type="entry name" value="zf-MYND"/>
    <property type="match status" value="1"/>
</dbReference>
<dbReference type="Pfam" id="PF00856">
    <property type="entry name" value="SET"/>
    <property type="match status" value="1"/>
</dbReference>
<evidence type="ECO:0000256" key="1">
    <source>
        <dbReference type="ARBA" id="ARBA00022603"/>
    </source>
</evidence>
<dbReference type="Gene3D" id="1.10.220.160">
    <property type="match status" value="1"/>
</dbReference>
<dbReference type="PROSITE" id="PS50280">
    <property type="entry name" value="SET"/>
    <property type="match status" value="1"/>
</dbReference>
<dbReference type="STRING" id="166423.A0A0N0U786"/>
<dbReference type="InterPro" id="IPR019734">
    <property type="entry name" value="TPR_rpt"/>
</dbReference>
<gene>
    <name evidence="14" type="ORF">WN51_06383</name>
</gene>
<dbReference type="InterPro" id="IPR044421">
    <property type="entry name" value="SMYD4_SET"/>
</dbReference>
<keyword evidence="5 10" id="KW-0863">Zinc-finger</keyword>
<dbReference type="OrthoDB" id="1028014at2759"/>
<dbReference type="PANTHER" id="PTHR46165">
    <property type="entry name" value="SET AND MYND DOMAIN-CONTAINING PROTEIN 4"/>
    <property type="match status" value="1"/>
</dbReference>
<evidence type="ECO:0000313" key="15">
    <source>
        <dbReference type="Proteomes" id="UP000053105"/>
    </source>
</evidence>
<dbReference type="InterPro" id="IPR001214">
    <property type="entry name" value="SET_dom"/>
</dbReference>
<evidence type="ECO:0000256" key="3">
    <source>
        <dbReference type="ARBA" id="ARBA00022691"/>
    </source>
</evidence>
<reference evidence="14 15" key="1">
    <citation type="submission" date="2015-07" db="EMBL/GenBank/DDBJ databases">
        <title>The genome of Melipona quadrifasciata.</title>
        <authorList>
            <person name="Pan H."/>
            <person name="Kapheim K."/>
        </authorList>
    </citation>
    <scope>NUCLEOTIDE SEQUENCE [LARGE SCALE GENOMIC DNA]</scope>
    <source>
        <strain evidence="14">0111107301</strain>
        <tissue evidence="14">Whole body</tissue>
    </source>
</reference>
<evidence type="ECO:0000256" key="5">
    <source>
        <dbReference type="ARBA" id="ARBA00022771"/>
    </source>
</evidence>
<dbReference type="SUPFAM" id="SSF48452">
    <property type="entry name" value="TPR-like"/>
    <property type="match status" value="1"/>
</dbReference>
<keyword evidence="4" id="KW-0479">Metal-binding</keyword>
<dbReference type="PANTHER" id="PTHR46165:SF7">
    <property type="entry name" value="SET AND MYND DOMAIN-CONTAINING PROTEIN 4"/>
    <property type="match status" value="1"/>
</dbReference>
<dbReference type="GO" id="GO:0008757">
    <property type="term" value="F:S-adenosylmethionine-dependent methyltransferase activity"/>
    <property type="evidence" value="ECO:0007669"/>
    <property type="project" value="UniProtKB-ARBA"/>
</dbReference>
<keyword evidence="2" id="KW-0808">Transferase</keyword>
<evidence type="ECO:0000259" key="13">
    <source>
        <dbReference type="PROSITE" id="PS50865"/>
    </source>
</evidence>
<dbReference type="InterPro" id="IPR011990">
    <property type="entry name" value="TPR-like_helical_dom_sf"/>
</dbReference>
<dbReference type="SUPFAM" id="SSF144232">
    <property type="entry name" value="HIT/MYND zinc finger-like"/>
    <property type="match status" value="1"/>
</dbReference>
<dbReference type="GO" id="GO:0005634">
    <property type="term" value="C:nucleus"/>
    <property type="evidence" value="ECO:0007669"/>
    <property type="project" value="TreeGrafter"/>
</dbReference>
<evidence type="ECO:0000256" key="11">
    <source>
        <dbReference type="PROSITE-ProRule" id="PRU00339"/>
    </source>
</evidence>
<evidence type="ECO:0000256" key="2">
    <source>
        <dbReference type="ARBA" id="ARBA00022679"/>
    </source>
</evidence>
<keyword evidence="6" id="KW-0862">Zinc</keyword>
<organism evidence="14 15">
    <name type="scientific">Melipona quadrifasciata</name>
    <dbReference type="NCBI Taxonomy" id="166423"/>
    <lineage>
        <taxon>Eukaryota</taxon>
        <taxon>Metazoa</taxon>
        <taxon>Ecdysozoa</taxon>
        <taxon>Arthropoda</taxon>
        <taxon>Hexapoda</taxon>
        <taxon>Insecta</taxon>
        <taxon>Pterygota</taxon>
        <taxon>Neoptera</taxon>
        <taxon>Endopterygota</taxon>
        <taxon>Hymenoptera</taxon>
        <taxon>Apocrita</taxon>
        <taxon>Aculeata</taxon>
        <taxon>Apoidea</taxon>
        <taxon>Anthophila</taxon>
        <taxon>Apidae</taxon>
        <taxon>Melipona</taxon>
    </lineage>
</organism>
<evidence type="ECO:0000256" key="6">
    <source>
        <dbReference type="ARBA" id="ARBA00022833"/>
    </source>
</evidence>
<dbReference type="EMBL" id="KQ435709">
    <property type="protein sequence ID" value="KOX79971.1"/>
    <property type="molecule type" value="Genomic_DNA"/>
</dbReference>
<dbReference type="GO" id="GO:0008170">
    <property type="term" value="F:N-methyltransferase activity"/>
    <property type="evidence" value="ECO:0007669"/>
    <property type="project" value="UniProtKB-ARBA"/>
</dbReference>
<dbReference type="GO" id="GO:0008276">
    <property type="term" value="F:protein methyltransferase activity"/>
    <property type="evidence" value="ECO:0007669"/>
    <property type="project" value="UniProtKB-ARBA"/>
</dbReference>
<dbReference type="Gene3D" id="6.10.140.2220">
    <property type="match status" value="1"/>
</dbReference>
<dbReference type="InterPro" id="IPR046341">
    <property type="entry name" value="SET_dom_sf"/>
</dbReference>
<keyword evidence="15" id="KW-1185">Reference proteome</keyword>
<evidence type="ECO:0000256" key="10">
    <source>
        <dbReference type="PROSITE-ProRule" id="PRU00134"/>
    </source>
</evidence>
<dbReference type="SMART" id="SM00028">
    <property type="entry name" value="TPR"/>
    <property type="match status" value="3"/>
</dbReference>
<evidence type="ECO:0000256" key="4">
    <source>
        <dbReference type="ARBA" id="ARBA00022723"/>
    </source>
</evidence>
<dbReference type="Proteomes" id="UP000053105">
    <property type="component" value="Unassembled WGS sequence"/>
</dbReference>
<feature type="domain" description="MYND-type" evidence="13">
    <location>
        <begin position="282"/>
        <end position="322"/>
    </location>
</feature>
<dbReference type="PROSITE" id="PS01360">
    <property type="entry name" value="ZF_MYND_1"/>
    <property type="match status" value="1"/>
</dbReference>
<dbReference type="CDD" id="cd10536">
    <property type="entry name" value="SET_SMYD4"/>
    <property type="match status" value="1"/>
</dbReference>
<accession>A0A0N0U786</accession>
<dbReference type="PROSITE" id="PS50005">
    <property type="entry name" value="TPR"/>
    <property type="match status" value="1"/>
</dbReference>
<evidence type="ECO:0000259" key="12">
    <source>
        <dbReference type="PROSITE" id="PS50280"/>
    </source>
</evidence>
<name>A0A0N0U786_9HYME</name>
<evidence type="ECO:0000313" key="14">
    <source>
        <dbReference type="EMBL" id="KOX79971.1"/>
    </source>
</evidence>
<proteinExistence type="predicted"/>
<dbReference type="Gene3D" id="2.170.270.10">
    <property type="entry name" value="SET domain"/>
    <property type="match status" value="1"/>
</dbReference>
<dbReference type="GO" id="GO:0005737">
    <property type="term" value="C:cytoplasm"/>
    <property type="evidence" value="ECO:0007669"/>
    <property type="project" value="TreeGrafter"/>
</dbReference>
<dbReference type="PROSITE" id="PS50865">
    <property type="entry name" value="ZF_MYND_2"/>
    <property type="match status" value="1"/>
</dbReference>
<evidence type="ECO:0000256" key="8">
    <source>
        <dbReference type="ARBA" id="ARBA00093635"/>
    </source>
</evidence>
<dbReference type="InterPro" id="IPR052097">
    <property type="entry name" value="SET-MYND_domain_protein"/>
</dbReference>
<feature type="repeat" description="TPR" evidence="11">
    <location>
        <begin position="68"/>
        <end position="101"/>
    </location>
</feature>